<feature type="chain" id="PRO_5031366877" description="Gram-positive cocci surface proteins LPxTG domain-containing protein" evidence="1">
    <location>
        <begin position="27"/>
        <end position="158"/>
    </location>
</feature>
<feature type="signal peptide" evidence="1">
    <location>
        <begin position="1"/>
        <end position="26"/>
    </location>
</feature>
<dbReference type="AlphaFoldDB" id="A0A7Y9G5D8"/>
<evidence type="ECO:0008006" key="4">
    <source>
        <dbReference type="Google" id="ProtNLM"/>
    </source>
</evidence>
<keyword evidence="1" id="KW-0732">Signal</keyword>
<dbReference type="RefSeq" id="WP_179831813.1">
    <property type="nucleotide sequence ID" value="NZ_BMRD01000005.1"/>
</dbReference>
<dbReference type="EMBL" id="JACCBT010000001">
    <property type="protein sequence ID" value="NYE10273.1"/>
    <property type="molecule type" value="Genomic_DNA"/>
</dbReference>
<sequence>MSVRRAMAVAAAGAAAGAFVVMGSGAAEARADTQLCEYSVTARDGLNVHELPSVHAKIVGVLKYQQKPWADCKKEGFTEIRGNVPVQLRHGFIDVKYLHRIRVIPTGGVETGAGGTSTGGSTGTFAGMDSALAAAGLATVLAGGGMALAARRRATGPA</sequence>
<keyword evidence="3" id="KW-1185">Reference proteome</keyword>
<name>A0A7Y9G5D8_9ACTN</name>
<protein>
    <recommendedName>
        <fullName evidence="4">Gram-positive cocci surface proteins LPxTG domain-containing protein</fullName>
    </recommendedName>
</protein>
<organism evidence="2 3">
    <name type="scientific">Actinomadura citrea</name>
    <dbReference type="NCBI Taxonomy" id="46158"/>
    <lineage>
        <taxon>Bacteria</taxon>
        <taxon>Bacillati</taxon>
        <taxon>Actinomycetota</taxon>
        <taxon>Actinomycetes</taxon>
        <taxon>Streptosporangiales</taxon>
        <taxon>Thermomonosporaceae</taxon>
        <taxon>Actinomadura</taxon>
    </lineage>
</organism>
<gene>
    <name evidence="2" type="ORF">BJ999_000569</name>
</gene>
<evidence type="ECO:0000313" key="3">
    <source>
        <dbReference type="Proteomes" id="UP000591272"/>
    </source>
</evidence>
<proteinExistence type="predicted"/>
<comment type="caution">
    <text evidence="2">The sequence shown here is derived from an EMBL/GenBank/DDBJ whole genome shotgun (WGS) entry which is preliminary data.</text>
</comment>
<dbReference type="Proteomes" id="UP000591272">
    <property type="component" value="Unassembled WGS sequence"/>
</dbReference>
<evidence type="ECO:0000313" key="2">
    <source>
        <dbReference type="EMBL" id="NYE10273.1"/>
    </source>
</evidence>
<reference evidence="2 3" key="1">
    <citation type="submission" date="2020-07" db="EMBL/GenBank/DDBJ databases">
        <title>Sequencing the genomes of 1000 actinobacteria strains.</title>
        <authorList>
            <person name="Klenk H.-P."/>
        </authorList>
    </citation>
    <scope>NUCLEOTIDE SEQUENCE [LARGE SCALE GENOMIC DNA]</scope>
    <source>
        <strain evidence="2 3">DSM 43461</strain>
    </source>
</reference>
<accession>A0A7Y9G5D8</accession>
<evidence type="ECO:0000256" key="1">
    <source>
        <dbReference type="SAM" id="SignalP"/>
    </source>
</evidence>